<dbReference type="AlphaFoldDB" id="A0A1X6Y553"/>
<reference evidence="2 3" key="1">
    <citation type="submission" date="2017-03" db="EMBL/GenBank/DDBJ databases">
        <authorList>
            <person name="Afonso C.L."/>
            <person name="Miller P.J."/>
            <person name="Scott M.A."/>
            <person name="Spackman E."/>
            <person name="Goraichik I."/>
            <person name="Dimitrov K.M."/>
            <person name="Suarez D.L."/>
            <person name="Swayne D.E."/>
        </authorList>
    </citation>
    <scope>NUCLEOTIDE SEQUENCE [LARGE SCALE GENOMIC DNA]</scope>
    <source>
        <strain evidence="2 3">CECT 7450</strain>
    </source>
</reference>
<accession>A0A1X6Y553</accession>
<feature type="transmembrane region" description="Helical" evidence="1">
    <location>
        <begin position="70"/>
        <end position="91"/>
    </location>
</feature>
<keyword evidence="1" id="KW-0812">Transmembrane</keyword>
<keyword evidence="3" id="KW-1185">Reference proteome</keyword>
<dbReference type="RefSeq" id="WP_085803624.1">
    <property type="nucleotide sequence ID" value="NZ_FWFX01000001.1"/>
</dbReference>
<name>A0A1X6Y553_9RHOB</name>
<keyword evidence="1" id="KW-0472">Membrane</keyword>
<sequence>MSILRKITFGYFVALLIAASLNYIPGLTDDQGLAFGIFALDPYDDALHVASALWALSAVVMGARACTLFLMIFGALYLGDGIFGIFTGYGYLDLGIFTNPSAGMSFTLARFLANLPHIAMGAFALWSGLRWGQK</sequence>
<dbReference type="OrthoDB" id="8369778at2"/>
<dbReference type="EMBL" id="FWFX01000001">
    <property type="protein sequence ID" value="SLN11017.1"/>
    <property type="molecule type" value="Genomic_DNA"/>
</dbReference>
<protein>
    <recommendedName>
        <fullName evidence="4">DUF4383 domain-containing protein</fullName>
    </recommendedName>
</protein>
<feature type="transmembrane region" description="Helical" evidence="1">
    <location>
        <begin position="7"/>
        <end position="26"/>
    </location>
</feature>
<feature type="transmembrane region" description="Helical" evidence="1">
    <location>
        <begin position="46"/>
        <end position="63"/>
    </location>
</feature>
<gene>
    <name evidence="2" type="ORF">ROA7450_00052</name>
</gene>
<dbReference type="Proteomes" id="UP000193061">
    <property type="component" value="Unassembled WGS sequence"/>
</dbReference>
<feature type="transmembrane region" description="Helical" evidence="1">
    <location>
        <begin position="111"/>
        <end position="129"/>
    </location>
</feature>
<keyword evidence="1" id="KW-1133">Transmembrane helix</keyword>
<evidence type="ECO:0000313" key="2">
    <source>
        <dbReference type="EMBL" id="SLN11017.1"/>
    </source>
</evidence>
<proteinExistence type="predicted"/>
<evidence type="ECO:0000256" key="1">
    <source>
        <dbReference type="SAM" id="Phobius"/>
    </source>
</evidence>
<evidence type="ECO:0000313" key="3">
    <source>
        <dbReference type="Proteomes" id="UP000193061"/>
    </source>
</evidence>
<evidence type="ECO:0008006" key="4">
    <source>
        <dbReference type="Google" id="ProtNLM"/>
    </source>
</evidence>
<organism evidence="2 3">
    <name type="scientific">Roseovarius albus</name>
    <dbReference type="NCBI Taxonomy" id="1247867"/>
    <lineage>
        <taxon>Bacteria</taxon>
        <taxon>Pseudomonadati</taxon>
        <taxon>Pseudomonadota</taxon>
        <taxon>Alphaproteobacteria</taxon>
        <taxon>Rhodobacterales</taxon>
        <taxon>Roseobacteraceae</taxon>
        <taxon>Roseovarius</taxon>
    </lineage>
</organism>